<sequence length="286" mass="32702">MTTDTLEEAANIYVKSKQLFQEIHTNLREFTSNNSRLMETSQVHTTIPKSTGDNMGCNKRHDPSFLHRSHKPQSYKKSRKEINSSNIRSLGWLISLLHPTKLFLQDLWKQQYDWDTQLPREKEEEWHNIISLISGFQKNLSRSPAPKGCTSLLVAFAHASSNTMACDTCARTIRGYLLMAKSKFPSIQAHYTMPKMELNALTLAMRLAHSVLSQLKSVTNIQGIQVFTDSEIVLKWLQIKPGKEVGQFIHNRLMEVRKIDNNITEQNISVPYGYVASHENPADCET</sequence>
<dbReference type="Proteomes" id="UP001303046">
    <property type="component" value="Unassembled WGS sequence"/>
</dbReference>
<evidence type="ECO:0000313" key="3">
    <source>
        <dbReference type="Proteomes" id="UP001303046"/>
    </source>
</evidence>
<evidence type="ECO:0008006" key="4">
    <source>
        <dbReference type="Google" id="ProtNLM"/>
    </source>
</evidence>
<proteinExistence type="predicted"/>
<protein>
    <recommendedName>
        <fullName evidence="4">RNase H type-1 domain-containing protein</fullName>
    </recommendedName>
</protein>
<evidence type="ECO:0000313" key="2">
    <source>
        <dbReference type="EMBL" id="KAK6764306.1"/>
    </source>
</evidence>
<evidence type="ECO:0000256" key="1">
    <source>
        <dbReference type="SAM" id="MobiDB-lite"/>
    </source>
</evidence>
<feature type="compositionally biased region" description="Basic residues" evidence="1">
    <location>
        <begin position="67"/>
        <end position="79"/>
    </location>
</feature>
<dbReference type="EMBL" id="JAVFWL010000006">
    <property type="protein sequence ID" value="KAK6764306.1"/>
    <property type="molecule type" value="Genomic_DNA"/>
</dbReference>
<feature type="region of interest" description="Disordered" evidence="1">
    <location>
        <begin position="46"/>
        <end position="81"/>
    </location>
</feature>
<dbReference type="Pfam" id="PF05380">
    <property type="entry name" value="Peptidase_A17"/>
    <property type="match status" value="1"/>
</dbReference>
<name>A0ABR1EQZ4_NECAM</name>
<gene>
    <name evidence="2" type="primary">Necator_chrX.g24743</name>
    <name evidence="2" type="ORF">RB195_024578</name>
</gene>
<dbReference type="PANTHER" id="PTHR47331">
    <property type="entry name" value="PHD-TYPE DOMAIN-CONTAINING PROTEIN"/>
    <property type="match status" value="1"/>
</dbReference>
<accession>A0ABR1EQZ4</accession>
<keyword evidence="3" id="KW-1185">Reference proteome</keyword>
<reference evidence="2 3" key="1">
    <citation type="submission" date="2023-08" db="EMBL/GenBank/DDBJ databases">
        <title>A Necator americanus chromosomal reference genome.</title>
        <authorList>
            <person name="Ilik V."/>
            <person name="Petrzelkova K.J."/>
            <person name="Pardy F."/>
            <person name="Fuh T."/>
            <person name="Niatou-Singa F.S."/>
            <person name="Gouil Q."/>
            <person name="Baker L."/>
            <person name="Ritchie M.E."/>
            <person name="Jex A.R."/>
            <person name="Gazzola D."/>
            <person name="Li H."/>
            <person name="Toshio Fujiwara R."/>
            <person name="Zhan B."/>
            <person name="Aroian R.V."/>
            <person name="Pafco B."/>
            <person name="Schwarz E.M."/>
        </authorList>
    </citation>
    <scope>NUCLEOTIDE SEQUENCE [LARGE SCALE GENOMIC DNA]</scope>
    <source>
        <strain evidence="2 3">Aroian</strain>
        <tissue evidence="2">Whole animal</tissue>
    </source>
</reference>
<dbReference type="InterPro" id="IPR008042">
    <property type="entry name" value="Retrotrans_Pao"/>
</dbReference>
<comment type="caution">
    <text evidence="2">The sequence shown here is derived from an EMBL/GenBank/DDBJ whole genome shotgun (WGS) entry which is preliminary data.</text>
</comment>
<organism evidence="2 3">
    <name type="scientific">Necator americanus</name>
    <name type="common">Human hookworm</name>
    <dbReference type="NCBI Taxonomy" id="51031"/>
    <lineage>
        <taxon>Eukaryota</taxon>
        <taxon>Metazoa</taxon>
        <taxon>Ecdysozoa</taxon>
        <taxon>Nematoda</taxon>
        <taxon>Chromadorea</taxon>
        <taxon>Rhabditida</taxon>
        <taxon>Rhabditina</taxon>
        <taxon>Rhabditomorpha</taxon>
        <taxon>Strongyloidea</taxon>
        <taxon>Ancylostomatidae</taxon>
        <taxon>Bunostominae</taxon>
        <taxon>Necator</taxon>
    </lineage>
</organism>